<feature type="region of interest" description="Disordered" evidence="1">
    <location>
        <begin position="1"/>
        <end position="26"/>
    </location>
</feature>
<gene>
    <name evidence="2" type="ORF">JTE90_009450</name>
</gene>
<evidence type="ECO:0000313" key="2">
    <source>
        <dbReference type="EMBL" id="KAG8199614.1"/>
    </source>
</evidence>
<protein>
    <submittedName>
        <fullName evidence="2">Uncharacterized protein</fullName>
    </submittedName>
</protein>
<dbReference type="AlphaFoldDB" id="A0AAV6VV49"/>
<comment type="caution">
    <text evidence="2">The sequence shown here is derived from an EMBL/GenBank/DDBJ whole genome shotgun (WGS) entry which is preliminary data.</text>
</comment>
<proteinExistence type="predicted"/>
<dbReference type="EMBL" id="JAFNEN010000026">
    <property type="protein sequence ID" value="KAG8199614.1"/>
    <property type="molecule type" value="Genomic_DNA"/>
</dbReference>
<organism evidence="2 3">
    <name type="scientific">Oedothorax gibbosus</name>
    <dbReference type="NCBI Taxonomy" id="931172"/>
    <lineage>
        <taxon>Eukaryota</taxon>
        <taxon>Metazoa</taxon>
        <taxon>Ecdysozoa</taxon>
        <taxon>Arthropoda</taxon>
        <taxon>Chelicerata</taxon>
        <taxon>Arachnida</taxon>
        <taxon>Araneae</taxon>
        <taxon>Araneomorphae</taxon>
        <taxon>Entelegynae</taxon>
        <taxon>Araneoidea</taxon>
        <taxon>Linyphiidae</taxon>
        <taxon>Erigoninae</taxon>
        <taxon>Oedothorax</taxon>
    </lineage>
</organism>
<accession>A0AAV6VV49</accession>
<evidence type="ECO:0000256" key="1">
    <source>
        <dbReference type="SAM" id="MobiDB-lite"/>
    </source>
</evidence>
<sequence>MIMDESAEEGMPALGSIPNLTPGPDTVEVARRNEQDKKKTKNDILNKLCDEFSRANQAMEKNDERIIKLLEQQNYLLLKISNK</sequence>
<dbReference type="Proteomes" id="UP000827092">
    <property type="component" value="Unassembled WGS sequence"/>
</dbReference>
<reference evidence="2 3" key="1">
    <citation type="journal article" date="2022" name="Nat. Ecol. Evol.">
        <title>A masculinizing supergene underlies an exaggerated male reproductive morph in a spider.</title>
        <authorList>
            <person name="Hendrickx F."/>
            <person name="De Corte Z."/>
            <person name="Sonet G."/>
            <person name="Van Belleghem S.M."/>
            <person name="Kostlbacher S."/>
            <person name="Vangestel C."/>
        </authorList>
    </citation>
    <scope>NUCLEOTIDE SEQUENCE [LARGE SCALE GENOMIC DNA]</scope>
    <source>
        <strain evidence="2">W744_W776</strain>
    </source>
</reference>
<evidence type="ECO:0000313" key="3">
    <source>
        <dbReference type="Proteomes" id="UP000827092"/>
    </source>
</evidence>
<keyword evidence="3" id="KW-1185">Reference proteome</keyword>
<name>A0AAV6VV49_9ARAC</name>